<name>A0A7Y5ZYS7_9CELL</name>
<comment type="caution">
    <text evidence="1">The sequence shown here is derived from an EMBL/GenBank/DDBJ whole genome shotgun (WGS) entry which is preliminary data.</text>
</comment>
<dbReference type="Proteomes" id="UP000565724">
    <property type="component" value="Unassembled WGS sequence"/>
</dbReference>
<evidence type="ECO:0000313" key="1">
    <source>
        <dbReference type="EMBL" id="NUU15750.1"/>
    </source>
</evidence>
<sequence>MSREGYPAATVDEYLDAIPPAQGAALRVVRDRLLAVVPDAEQVISYQVPTIRYRGAGLVALSVAKTHCSLHLMSPPLARALAGVLTEGTLSGATLRFDAGSPLGVETVRLIAERRMAEVDARLSGT</sequence>
<reference evidence="1 2" key="1">
    <citation type="submission" date="2020-05" db="EMBL/GenBank/DDBJ databases">
        <title>Genome Sequencing of Type Strains.</title>
        <authorList>
            <person name="Lemaire J.F."/>
            <person name="Inderbitzin P."/>
            <person name="Gregorio O.A."/>
            <person name="Collins S.B."/>
            <person name="Wespe N."/>
            <person name="Knight-Connoni V."/>
        </authorList>
    </citation>
    <scope>NUCLEOTIDE SEQUENCE [LARGE SCALE GENOMIC DNA]</scope>
    <source>
        <strain evidence="1 2">ATCC 25174</strain>
    </source>
</reference>
<dbReference type="SUPFAM" id="SSF159888">
    <property type="entry name" value="YdhG-like"/>
    <property type="match status" value="1"/>
</dbReference>
<dbReference type="AlphaFoldDB" id="A0A7Y5ZYS7"/>
<organism evidence="1 2">
    <name type="scientific">Cellulomonas humilata</name>
    <dbReference type="NCBI Taxonomy" id="144055"/>
    <lineage>
        <taxon>Bacteria</taxon>
        <taxon>Bacillati</taxon>
        <taxon>Actinomycetota</taxon>
        <taxon>Actinomycetes</taxon>
        <taxon>Micrococcales</taxon>
        <taxon>Cellulomonadaceae</taxon>
        <taxon>Cellulomonas</taxon>
    </lineage>
</organism>
<gene>
    <name evidence="1" type="ORF">HP550_00605</name>
</gene>
<accession>A0A7Y5ZYS7</accession>
<evidence type="ECO:0000313" key="2">
    <source>
        <dbReference type="Proteomes" id="UP000565724"/>
    </source>
</evidence>
<proteinExistence type="predicted"/>
<dbReference type="EMBL" id="JABMCI010000032">
    <property type="protein sequence ID" value="NUU15750.1"/>
    <property type="molecule type" value="Genomic_DNA"/>
</dbReference>
<dbReference type="RefSeq" id="WP_175345662.1">
    <property type="nucleotide sequence ID" value="NZ_JABMCI010000032.1"/>
</dbReference>
<protein>
    <recommendedName>
        <fullName evidence="3">YdhG-like domain-containing protein</fullName>
    </recommendedName>
</protein>
<dbReference type="Gene3D" id="3.90.1150.200">
    <property type="match status" value="1"/>
</dbReference>
<evidence type="ECO:0008006" key="3">
    <source>
        <dbReference type="Google" id="ProtNLM"/>
    </source>
</evidence>
<keyword evidence="2" id="KW-1185">Reference proteome</keyword>